<dbReference type="Gene3D" id="2.60.120.10">
    <property type="entry name" value="Jelly Rolls"/>
    <property type="match status" value="2"/>
</dbReference>
<feature type="domain" description="Pirin N-terminal" evidence="3">
    <location>
        <begin position="12"/>
        <end position="119"/>
    </location>
</feature>
<dbReference type="EMBL" id="CP134849">
    <property type="protein sequence ID" value="WNL18325.1"/>
    <property type="molecule type" value="Genomic_DNA"/>
</dbReference>
<protein>
    <submittedName>
        <fullName evidence="5">Pirin family protein</fullName>
    </submittedName>
</protein>
<evidence type="ECO:0000313" key="8">
    <source>
        <dbReference type="EMBL" id="WNL20460.1"/>
    </source>
</evidence>
<dbReference type="Pfam" id="PF17954">
    <property type="entry name" value="Pirin_C_2"/>
    <property type="match status" value="1"/>
</dbReference>
<evidence type="ECO:0000256" key="2">
    <source>
        <dbReference type="RuleBase" id="RU003457"/>
    </source>
</evidence>
<dbReference type="PANTHER" id="PTHR43212">
    <property type="entry name" value="QUERCETIN 2,3-DIOXYGENASE"/>
    <property type="match status" value="1"/>
</dbReference>
<dbReference type="InterPro" id="IPR011051">
    <property type="entry name" value="RmlC_Cupin_sf"/>
</dbReference>
<dbReference type="EMBL" id="CP134844">
    <property type="protein sequence ID" value="WNL12349.1"/>
    <property type="molecule type" value="Genomic_DNA"/>
</dbReference>
<evidence type="ECO:0000313" key="9">
    <source>
        <dbReference type="EMBL" id="WNL23367.1"/>
    </source>
</evidence>
<sequence length="235" mass="27211">MFKKLKKENMGSSNLGWLESRFHFSFAEYRNPKNVNFGSLRVLNDDIVHPNSGFDFHPHSNMEIISYIVNGEITHEDSMGNKETLYRGEVQYLSAGDGIYHSEFNNNDNDILRLLQIWIKPPQTNLPKLYGSHRYKFEERDNKLLNIVSSQKSNSPIKIYQDANIYVSELSENTTITHPIDKDRQIYFVQIEGKSLLNNSINLDFGDACEITDEEYLTINSIEKSHILFIDLPSI</sequence>
<dbReference type="InterPro" id="IPR041602">
    <property type="entry name" value="Quercetinase_C"/>
</dbReference>
<dbReference type="SUPFAM" id="SSF51182">
    <property type="entry name" value="RmlC-like cupins"/>
    <property type="match status" value="1"/>
</dbReference>
<organism evidence="5">
    <name type="scientific">Arcobacter sp. AZ-2023</name>
    <dbReference type="NCBI Taxonomy" id="3074453"/>
    <lineage>
        <taxon>Bacteria</taxon>
        <taxon>Pseudomonadati</taxon>
        <taxon>Campylobacterota</taxon>
        <taxon>Epsilonproteobacteria</taxon>
        <taxon>Campylobacterales</taxon>
        <taxon>Arcobacteraceae</taxon>
        <taxon>Arcobacter</taxon>
    </lineage>
</organism>
<evidence type="ECO:0000259" key="4">
    <source>
        <dbReference type="Pfam" id="PF17954"/>
    </source>
</evidence>
<dbReference type="AlphaFoldDB" id="A0AA96HZM2"/>
<dbReference type="InterPro" id="IPR003829">
    <property type="entry name" value="Pirin_N_dom"/>
</dbReference>
<accession>A0AA96HZM2</accession>
<dbReference type="EMBL" id="CP134850">
    <property type="protein sequence ID" value="WNL20460.1"/>
    <property type="molecule type" value="Genomic_DNA"/>
</dbReference>
<gene>
    <name evidence="6" type="ORF">RJG51_06370</name>
    <name evidence="5" type="ORF">RJG52_10635</name>
    <name evidence="7" type="ORF">RJG53_06900</name>
    <name evidence="9" type="ORF">RJG55_10630</name>
    <name evidence="8" type="ORF">RJG56_06750</name>
    <name evidence="10" type="ORF">RJG57_00755</name>
</gene>
<comment type="similarity">
    <text evidence="1 2">Belongs to the pirin family.</text>
</comment>
<evidence type="ECO:0000259" key="3">
    <source>
        <dbReference type="Pfam" id="PF02678"/>
    </source>
</evidence>
<reference evidence="5" key="2">
    <citation type="submission" date="2023-09" db="EMBL/GenBank/DDBJ databases">
        <title>Characterization of Arcobacter Isolates from Retail Chicken Sold in Supermarkets in Tbilisi, Georgia.</title>
        <authorList>
            <person name="Matthias R."/>
            <person name="Zautner A.E."/>
        </authorList>
    </citation>
    <scope>NUCLEOTIDE SEQUENCE</scope>
    <source>
        <strain evidence="6">LEO 108</strain>
        <strain evidence="5">LEO 109</strain>
    </source>
</reference>
<dbReference type="EMBL" id="CP134852">
    <property type="protein sequence ID" value="WNL25739.1"/>
    <property type="molecule type" value="Genomic_DNA"/>
</dbReference>
<evidence type="ECO:0000313" key="5">
    <source>
        <dbReference type="EMBL" id="WNL12349.1"/>
    </source>
</evidence>
<name>A0AA96HZM2_9BACT</name>
<dbReference type="PANTHER" id="PTHR43212:SF3">
    <property type="entry name" value="QUERCETIN 2,3-DIOXYGENASE"/>
    <property type="match status" value="1"/>
</dbReference>
<dbReference type="CDD" id="cd02910">
    <property type="entry name" value="cupin_Yhhw_N"/>
    <property type="match status" value="1"/>
</dbReference>
<dbReference type="Pfam" id="PF02678">
    <property type="entry name" value="Pirin"/>
    <property type="match status" value="1"/>
</dbReference>
<dbReference type="InterPro" id="IPR012093">
    <property type="entry name" value="Pirin"/>
</dbReference>
<feature type="domain" description="Quercetin 2,3-dioxygenase C-terminal cupin" evidence="4">
    <location>
        <begin position="147"/>
        <end position="232"/>
    </location>
</feature>
<evidence type="ECO:0000313" key="6">
    <source>
        <dbReference type="EMBL" id="WNL13667.1"/>
    </source>
</evidence>
<proteinExistence type="inferred from homology"/>
<dbReference type="EMBL" id="CP134845">
    <property type="protein sequence ID" value="WNL13667.1"/>
    <property type="molecule type" value="Genomic_DNA"/>
</dbReference>
<dbReference type="EMBL" id="CP134851">
    <property type="protein sequence ID" value="WNL23367.1"/>
    <property type="molecule type" value="Genomic_DNA"/>
</dbReference>
<evidence type="ECO:0000313" key="7">
    <source>
        <dbReference type="EMBL" id="WNL18325.1"/>
    </source>
</evidence>
<dbReference type="InterPro" id="IPR014710">
    <property type="entry name" value="RmlC-like_jellyroll"/>
</dbReference>
<evidence type="ECO:0000313" key="10">
    <source>
        <dbReference type="EMBL" id="WNL25739.1"/>
    </source>
</evidence>
<reference evidence="7" key="1">
    <citation type="submission" date="2023-09" db="EMBL/GenBank/DDBJ databases">
        <title>Arcobacter tbilisiensis sp. nov. isolated from chicken meat in Tbilisi, Georgia.</title>
        <authorList>
            <person name="Matthias R."/>
            <person name="Zautner A.E."/>
        </authorList>
    </citation>
    <scope>NUCLEOTIDE SEQUENCE</scope>
    <source>
        <strain evidence="10">LEO 70</strain>
        <strain evidence="9">LEO 74</strain>
        <strain evidence="8">LEO 79</strain>
        <strain evidence="7">LEO 99</strain>
    </source>
</reference>
<evidence type="ECO:0000256" key="1">
    <source>
        <dbReference type="ARBA" id="ARBA00008416"/>
    </source>
</evidence>